<name>A0A229P5L2_9BACL</name>
<dbReference type="Proteomes" id="UP000215145">
    <property type="component" value="Unassembled WGS sequence"/>
</dbReference>
<dbReference type="SUPFAM" id="SSF53335">
    <property type="entry name" value="S-adenosyl-L-methionine-dependent methyltransferases"/>
    <property type="match status" value="1"/>
</dbReference>
<dbReference type="PROSITE" id="PS51682">
    <property type="entry name" value="SAM_OMT_I"/>
    <property type="match status" value="1"/>
</dbReference>
<dbReference type="OrthoDB" id="9799672at2"/>
<evidence type="ECO:0000256" key="1">
    <source>
        <dbReference type="ARBA" id="ARBA00022603"/>
    </source>
</evidence>
<dbReference type="Gene3D" id="3.40.50.150">
    <property type="entry name" value="Vaccinia Virus protein VP39"/>
    <property type="match status" value="1"/>
</dbReference>
<keyword evidence="1 4" id="KW-0489">Methyltransferase</keyword>
<dbReference type="GO" id="GO:0032259">
    <property type="term" value="P:methylation"/>
    <property type="evidence" value="ECO:0007669"/>
    <property type="project" value="UniProtKB-KW"/>
</dbReference>
<comment type="caution">
    <text evidence="4">The sequence shown here is derived from an EMBL/GenBank/DDBJ whole genome shotgun (WGS) entry which is preliminary data.</text>
</comment>
<dbReference type="Pfam" id="PF01596">
    <property type="entry name" value="Methyltransf_3"/>
    <property type="match status" value="1"/>
</dbReference>
<dbReference type="InterPro" id="IPR029063">
    <property type="entry name" value="SAM-dependent_MTases_sf"/>
</dbReference>
<dbReference type="EMBL" id="NMUQ01000001">
    <property type="protein sequence ID" value="OXM17562.1"/>
    <property type="molecule type" value="Genomic_DNA"/>
</dbReference>
<organism evidence="4 5">
    <name type="scientific">Paenibacillus herberti</name>
    <dbReference type="NCBI Taxonomy" id="1619309"/>
    <lineage>
        <taxon>Bacteria</taxon>
        <taxon>Bacillati</taxon>
        <taxon>Bacillota</taxon>
        <taxon>Bacilli</taxon>
        <taxon>Bacillales</taxon>
        <taxon>Paenibacillaceae</taxon>
        <taxon>Paenibacillus</taxon>
    </lineage>
</organism>
<dbReference type="GO" id="GO:0008171">
    <property type="term" value="F:O-methyltransferase activity"/>
    <property type="evidence" value="ECO:0007669"/>
    <property type="project" value="InterPro"/>
</dbReference>
<proteinExistence type="predicted"/>
<evidence type="ECO:0000256" key="3">
    <source>
        <dbReference type="ARBA" id="ARBA00022691"/>
    </source>
</evidence>
<keyword evidence="3" id="KW-0949">S-adenosyl-L-methionine</keyword>
<dbReference type="InterPro" id="IPR050362">
    <property type="entry name" value="Cation-dep_OMT"/>
</dbReference>
<reference evidence="4 5" key="1">
    <citation type="submission" date="2017-07" db="EMBL/GenBank/DDBJ databases">
        <title>Paenibacillus herberti R33 genome sequencing and assembly.</title>
        <authorList>
            <person name="Su W."/>
        </authorList>
    </citation>
    <scope>NUCLEOTIDE SEQUENCE [LARGE SCALE GENOMIC DNA]</scope>
    <source>
        <strain evidence="4 5">R33</strain>
    </source>
</reference>
<dbReference type="InterPro" id="IPR002935">
    <property type="entry name" value="SAM_O-MeTrfase"/>
</dbReference>
<dbReference type="PANTHER" id="PTHR10509">
    <property type="entry name" value="O-METHYLTRANSFERASE-RELATED"/>
    <property type="match status" value="1"/>
</dbReference>
<gene>
    <name evidence="4" type="ORF">CGZ75_09830</name>
</gene>
<dbReference type="AlphaFoldDB" id="A0A229P5L2"/>
<keyword evidence="2 4" id="KW-0808">Transferase</keyword>
<protein>
    <submittedName>
        <fullName evidence="4">Methyltransferase</fullName>
    </submittedName>
</protein>
<accession>A0A229P5L2</accession>
<sequence length="214" mass="23385">MIFGQEEMEAYIETLFPPDSDLQRTLNGIRSKGMPEISVPTAYGRLLTLLVSMSGASRVLEIGALGGYSGICLARGMTPDGRLTSLELLQDYADTAQEHLTAAGFGAQVEYFIGDASDSLAKLKQDGRRFDFFFIDADKKNYLRYLEAALELAEPGAVIVADNTLLRGRVADPARIGTTLDAMREVNRQLAENPRLMGTLLPAYDGLAVMRVRS</sequence>
<evidence type="ECO:0000313" key="4">
    <source>
        <dbReference type="EMBL" id="OXM17562.1"/>
    </source>
</evidence>
<dbReference type="PANTHER" id="PTHR10509:SF14">
    <property type="entry name" value="CAFFEOYL-COA O-METHYLTRANSFERASE 3-RELATED"/>
    <property type="match status" value="1"/>
</dbReference>
<dbReference type="GO" id="GO:0008757">
    <property type="term" value="F:S-adenosylmethionine-dependent methyltransferase activity"/>
    <property type="evidence" value="ECO:0007669"/>
    <property type="project" value="TreeGrafter"/>
</dbReference>
<keyword evidence="5" id="KW-1185">Reference proteome</keyword>
<evidence type="ECO:0000256" key="2">
    <source>
        <dbReference type="ARBA" id="ARBA00022679"/>
    </source>
</evidence>
<evidence type="ECO:0000313" key="5">
    <source>
        <dbReference type="Proteomes" id="UP000215145"/>
    </source>
</evidence>